<accession>A0A0N1PH41</accession>
<organism evidence="2 3">
    <name type="scientific">Papilio machaon</name>
    <name type="common">Old World swallowtail butterfly</name>
    <dbReference type="NCBI Taxonomy" id="76193"/>
    <lineage>
        <taxon>Eukaryota</taxon>
        <taxon>Metazoa</taxon>
        <taxon>Ecdysozoa</taxon>
        <taxon>Arthropoda</taxon>
        <taxon>Hexapoda</taxon>
        <taxon>Insecta</taxon>
        <taxon>Pterygota</taxon>
        <taxon>Neoptera</taxon>
        <taxon>Endopterygota</taxon>
        <taxon>Lepidoptera</taxon>
        <taxon>Glossata</taxon>
        <taxon>Ditrysia</taxon>
        <taxon>Papilionoidea</taxon>
        <taxon>Papilionidae</taxon>
        <taxon>Papilioninae</taxon>
        <taxon>Papilio</taxon>
    </lineage>
</organism>
<dbReference type="InParanoid" id="A0A0N1PH41"/>
<dbReference type="KEGG" id="pmac:106710242"/>
<evidence type="ECO:0000256" key="1">
    <source>
        <dbReference type="SAM" id="MobiDB-lite"/>
    </source>
</evidence>
<evidence type="ECO:0000313" key="2">
    <source>
        <dbReference type="EMBL" id="KPJ15629.1"/>
    </source>
</evidence>
<dbReference type="OrthoDB" id="6720387at2759"/>
<dbReference type="Proteomes" id="UP000053240">
    <property type="component" value="Unassembled WGS sequence"/>
</dbReference>
<dbReference type="EMBL" id="KQ460366">
    <property type="protein sequence ID" value="KPJ15629.1"/>
    <property type="molecule type" value="Genomic_DNA"/>
</dbReference>
<proteinExistence type="predicted"/>
<feature type="region of interest" description="Disordered" evidence="1">
    <location>
        <begin position="107"/>
        <end position="135"/>
    </location>
</feature>
<evidence type="ECO:0000313" key="3">
    <source>
        <dbReference type="Proteomes" id="UP000053240"/>
    </source>
</evidence>
<name>A0A0N1PH41_PAPMA</name>
<protein>
    <submittedName>
        <fullName evidence="2">Uncharacterized protein</fullName>
    </submittedName>
</protein>
<feature type="compositionally biased region" description="Basic residues" evidence="1">
    <location>
        <begin position="64"/>
        <end position="74"/>
    </location>
</feature>
<keyword evidence="3" id="KW-1185">Reference proteome</keyword>
<feature type="compositionally biased region" description="Basic and acidic residues" evidence="1">
    <location>
        <begin position="53"/>
        <end position="63"/>
    </location>
</feature>
<sequence length="188" mass="21270">MPSCSRAPADATIERDGVLSVRSHRGPSIPCARPIRSPYPDAGGLTTTMTSNRRRERETETDRKVKRQRRRKRSRSEPLMNDAVSAEKRQALMRLFGRFCSVEMDANADNQEYSPDNRDSDNNSFGDENEDPLLDSVPVDMDPEQLGFLVCAQETLRFLHGRGVPIEHPVFARLRSRLLRGIDEMAVA</sequence>
<reference evidence="2 3" key="1">
    <citation type="journal article" date="2015" name="Nat. Commun.">
        <title>Outbred genome sequencing and CRISPR/Cas9 gene editing in butterflies.</title>
        <authorList>
            <person name="Li X."/>
            <person name="Fan D."/>
            <person name="Zhang W."/>
            <person name="Liu G."/>
            <person name="Zhang L."/>
            <person name="Zhao L."/>
            <person name="Fang X."/>
            <person name="Chen L."/>
            <person name="Dong Y."/>
            <person name="Chen Y."/>
            <person name="Ding Y."/>
            <person name="Zhao R."/>
            <person name="Feng M."/>
            <person name="Zhu Y."/>
            <person name="Feng Y."/>
            <person name="Jiang X."/>
            <person name="Zhu D."/>
            <person name="Xiang H."/>
            <person name="Feng X."/>
            <person name="Li S."/>
            <person name="Wang J."/>
            <person name="Zhang G."/>
            <person name="Kronforst M.R."/>
            <person name="Wang W."/>
        </authorList>
    </citation>
    <scope>NUCLEOTIDE SEQUENCE [LARGE SCALE GENOMIC DNA]</scope>
    <source>
        <strain evidence="2">Ya'a_city_454_Pm</strain>
        <tissue evidence="2">Whole body</tissue>
    </source>
</reference>
<dbReference type="AlphaFoldDB" id="A0A0N1PH41"/>
<feature type="region of interest" description="Disordered" evidence="1">
    <location>
        <begin position="1"/>
        <end position="85"/>
    </location>
</feature>
<gene>
    <name evidence="2" type="ORF">RR48_04846</name>
</gene>